<accession>K4ANC0</accession>
<name>K4ANC0_SETIT</name>
<sequence>METPPRHMTGWSNWLVACHDVHFRSVHDGLHAREGNVLVEILLEHCLD</sequence>
<reference evidence="2" key="1">
    <citation type="journal article" date="2012" name="Nat. Biotechnol.">
        <title>Reference genome sequence of the model plant Setaria.</title>
        <authorList>
            <person name="Bennetzen J.L."/>
            <person name="Schmutz J."/>
            <person name="Wang H."/>
            <person name="Percifield R."/>
            <person name="Hawkins J."/>
            <person name="Pontaroli A.C."/>
            <person name="Estep M."/>
            <person name="Feng L."/>
            <person name="Vaughn J.N."/>
            <person name="Grimwood J."/>
            <person name="Jenkins J."/>
            <person name="Barry K."/>
            <person name="Lindquist E."/>
            <person name="Hellsten U."/>
            <person name="Deshpande S."/>
            <person name="Wang X."/>
            <person name="Wu X."/>
            <person name="Mitros T."/>
            <person name="Triplett J."/>
            <person name="Yang X."/>
            <person name="Ye C.Y."/>
            <person name="Mauro-Herrera M."/>
            <person name="Wang L."/>
            <person name="Li P."/>
            <person name="Sharma M."/>
            <person name="Sharma R."/>
            <person name="Ronald P.C."/>
            <person name="Panaud O."/>
            <person name="Kellogg E.A."/>
            <person name="Brutnell T.P."/>
            <person name="Doust A.N."/>
            <person name="Tuskan G.A."/>
            <person name="Rokhsar D."/>
            <person name="Devos K.M."/>
        </authorList>
    </citation>
    <scope>NUCLEOTIDE SEQUENCE [LARGE SCALE GENOMIC DNA]</scope>
    <source>
        <strain evidence="2">cv. Yugu1</strain>
    </source>
</reference>
<protein>
    <submittedName>
        <fullName evidence="1">Uncharacterized protein</fullName>
    </submittedName>
</protein>
<dbReference type="PROSITE" id="PS51257">
    <property type="entry name" value="PROKAR_LIPOPROTEIN"/>
    <property type="match status" value="1"/>
</dbReference>
<dbReference type="Proteomes" id="UP000004995">
    <property type="component" value="Unassembled WGS sequence"/>
</dbReference>
<dbReference type="EMBL" id="AGNK02005857">
    <property type="status" value="NOT_ANNOTATED_CDS"/>
    <property type="molecule type" value="Genomic_DNA"/>
</dbReference>
<evidence type="ECO:0000313" key="2">
    <source>
        <dbReference type="Proteomes" id="UP000004995"/>
    </source>
</evidence>
<dbReference type="Gramene" id="KQK89977">
    <property type="protein sequence ID" value="KQK89977"/>
    <property type="gene ID" value="SETIT_040417mg"/>
</dbReference>
<dbReference type="EnsemblPlants" id="KQK89977">
    <property type="protein sequence ID" value="KQK89977"/>
    <property type="gene ID" value="SETIT_040417mg"/>
</dbReference>
<proteinExistence type="predicted"/>
<reference evidence="1" key="2">
    <citation type="submission" date="2018-08" db="UniProtKB">
        <authorList>
            <consortium name="EnsemblPlants"/>
        </authorList>
    </citation>
    <scope>IDENTIFICATION</scope>
    <source>
        <strain evidence="1">Yugu1</strain>
    </source>
</reference>
<dbReference type="HOGENOM" id="CLU_3160956_0_0_1"/>
<evidence type="ECO:0000313" key="1">
    <source>
        <dbReference type="EnsemblPlants" id="KQK89977"/>
    </source>
</evidence>
<organism evidence="1 2">
    <name type="scientific">Setaria italica</name>
    <name type="common">Foxtail millet</name>
    <name type="synonym">Panicum italicum</name>
    <dbReference type="NCBI Taxonomy" id="4555"/>
    <lineage>
        <taxon>Eukaryota</taxon>
        <taxon>Viridiplantae</taxon>
        <taxon>Streptophyta</taxon>
        <taxon>Embryophyta</taxon>
        <taxon>Tracheophyta</taxon>
        <taxon>Spermatophyta</taxon>
        <taxon>Magnoliopsida</taxon>
        <taxon>Liliopsida</taxon>
        <taxon>Poales</taxon>
        <taxon>Poaceae</taxon>
        <taxon>PACMAD clade</taxon>
        <taxon>Panicoideae</taxon>
        <taxon>Panicodae</taxon>
        <taxon>Paniceae</taxon>
        <taxon>Cenchrinae</taxon>
        <taxon>Setaria</taxon>
    </lineage>
</organism>
<dbReference type="AlphaFoldDB" id="K4ANC0"/>
<keyword evidence="2" id="KW-1185">Reference proteome</keyword>
<dbReference type="InParanoid" id="K4ANC0"/>